<dbReference type="RefSeq" id="WP_102874493.1">
    <property type="nucleotide sequence ID" value="NZ_CANLFJ010000001.1"/>
</dbReference>
<organism evidence="2 3">
    <name type="scientific">Phaeobacter inhibens</name>
    <dbReference type="NCBI Taxonomy" id="221822"/>
    <lineage>
        <taxon>Bacteria</taxon>
        <taxon>Pseudomonadati</taxon>
        <taxon>Pseudomonadota</taxon>
        <taxon>Alphaproteobacteria</taxon>
        <taxon>Rhodobacterales</taxon>
        <taxon>Roseobacteraceae</taxon>
        <taxon>Phaeobacter</taxon>
    </lineage>
</organism>
<evidence type="ECO:0000313" key="2">
    <source>
        <dbReference type="EMBL" id="AUQ98580.1"/>
    </source>
</evidence>
<reference evidence="3 4" key="2">
    <citation type="journal article" date="2017" name="Genome Biol. Evol.">
        <title>Trajectories and Drivers of Genome Evolution in Surface-Associated Marine Phaeobacter.</title>
        <authorList>
            <person name="Freese H.M."/>
            <person name="Sikorski J."/>
            <person name="Bunk B."/>
            <person name="Scheuner C."/>
            <person name="Meier-Kolthoff J.P."/>
            <person name="Sproer C."/>
            <person name="Gram L."/>
            <person name="Overmann J."/>
        </authorList>
    </citation>
    <scope>NUCLEOTIDE SEQUENCE [LARGE SCALE GENOMIC DNA]</scope>
    <source>
        <strain evidence="1 4">P66</strain>
        <strain evidence="2 3">P88</strain>
    </source>
</reference>
<reference evidence="2 3" key="1">
    <citation type="journal article" date="2017" name="Front. Microbiol.">
        <title>Phaeobacter piscinae sp. nov., a species of the Roseobacter group and potential aquaculture probiont.</title>
        <authorList>
            <person name="Sonnenschein E.C."/>
            <person name="Phippen C.B.W."/>
            <person name="Nielsen K.F."/>
            <person name="Mateiu R.V."/>
            <person name="Melchiorsen J."/>
            <person name="Gram L."/>
            <person name="Overmann J."/>
            <person name="Freese H.M."/>
        </authorList>
    </citation>
    <scope>NUCLEOTIDE SEQUENCE [LARGE SCALE GENOMIC DNA]</scope>
    <source>
        <strain evidence="2 3">P88</strain>
    </source>
</reference>
<dbReference type="Proteomes" id="UP000236447">
    <property type="component" value="Chromosome"/>
</dbReference>
<keyword evidence="4" id="KW-1185">Reference proteome</keyword>
<protein>
    <submittedName>
        <fullName evidence="2">Uncharacterized protein</fullName>
    </submittedName>
</protein>
<dbReference type="EMBL" id="CP010725">
    <property type="protein sequence ID" value="AUQ98580.1"/>
    <property type="molecule type" value="Genomic_DNA"/>
</dbReference>
<dbReference type="AlphaFoldDB" id="A0A2I7JHH3"/>
<dbReference type="EMBL" id="CP010705">
    <property type="protein sequence ID" value="AUQ94982.1"/>
    <property type="molecule type" value="Genomic_DNA"/>
</dbReference>
<evidence type="ECO:0000313" key="3">
    <source>
        <dbReference type="Proteomes" id="UP000236447"/>
    </source>
</evidence>
<name>A0A2I7JHH3_9RHOB</name>
<reference evidence="1 4" key="3">
    <citation type="journal article" date="2017" name="Int. J. Syst. Evol. Microbiol.">
        <title>Adaptation of Surface-Associated Bacteria to the Open Ocean: A Genomically Distinct Subpopulation of Phaeobacter gallaeciensis Colonizes Pacific Mesozooplankton.</title>
        <authorList>
            <person name="Freese H.M."/>
            <person name="Methner A."/>
            <person name="Overmann J."/>
        </authorList>
    </citation>
    <scope>NUCLEOTIDE SEQUENCE [LARGE SCALE GENOMIC DNA]</scope>
    <source>
        <strain evidence="1 4">P66</strain>
    </source>
</reference>
<dbReference type="Proteomes" id="UP000236536">
    <property type="component" value="Chromosome"/>
</dbReference>
<sequence>MRVRPHPKARPTVSVTKADAKVPVAPALATAGAGSWLPIGIVVAVALLAGCAGPGRYPLSGQTVGMSDPVLSLSMTQGATVAGGL</sequence>
<accession>A0A2I7JHH3</accession>
<evidence type="ECO:0000313" key="1">
    <source>
        <dbReference type="EMBL" id="AUQ94982.1"/>
    </source>
</evidence>
<proteinExistence type="predicted"/>
<evidence type="ECO:0000313" key="4">
    <source>
        <dbReference type="Proteomes" id="UP000236536"/>
    </source>
</evidence>
<gene>
    <name evidence="1" type="ORF">PhaeoP66_02208</name>
    <name evidence="2" type="ORF">PhaeoP88_01198</name>
</gene>